<evidence type="ECO:0000256" key="2">
    <source>
        <dbReference type="SAM" id="SignalP"/>
    </source>
</evidence>
<proteinExistence type="predicted"/>
<dbReference type="RefSeq" id="WP_145291498.1">
    <property type="nucleotide sequence ID" value="NZ_CP036291.1"/>
</dbReference>
<evidence type="ECO:0000256" key="1">
    <source>
        <dbReference type="SAM" id="MobiDB-lite"/>
    </source>
</evidence>
<evidence type="ECO:0000313" key="5">
    <source>
        <dbReference type="Proteomes" id="UP000317429"/>
    </source>
</evidence>
<dbReference type="InterPro" id="IPR032696">
    <property type="entry name" value="SQ_cyclase_C"/>
</dbReference>
<dbReference type="Proteomes" id="UP000317429">
    <property type="component" value="Chromosome"/>
</dbReference>
<gene>
    <name evidence="4" type="ORF">Pla175_48360</name>
</gene>
<dbReference type="AlphaFoldDB" id="A0A518DIV8"/>
<name>A0A518DIV8_9BACT</name>
<feature type="chain" id="PRO_5021860207" description="Squalene cyclase C-terminal domain-containing protein" evidence="2">
    <location>
        <begin position="28"/>
        <end position="455"/>
    </location>
</feature>
<evidence type="ECO:0000313" key="4">
    <source>
        <dbReference type="EMBL" id="QDU91413.1"/>
    </source>
</evidence>
<accession>A0A518DIV8</accession>
<reference evidence="4 5" key="1">
    <citation type="submission" date="2019-02" db="EMBL/GenBank/DDBJ databases">
        <title>Deep-cultivation of Planctomycetes and their phenomic and genomic characterization uncovers novel biology.</title>
        <authorList>
            <person name="Wiegand S."/>
            <person name="Jogler M."/>
            <person name="Boedeker C."/>
            <person name="Pinto D."/>
            <person name="Vollmers J."/>
            <person name="Rivas-Marin E."/>
            <person name="Kohn T."/>
            <person name="Peeters S.H."/>
            <person name="Heuer A."/>
            <person name="Rast P."/>
            <person name="Oberbeckmann S."/>
            <person name="Bunk B."/>
            <person name="Jeske O."/>
            <person name="Meyerdierks A."/>
            <person name="Storesund J.E."/>
            <person name="Kallscheuer N."/>
            <person name="Luecker S."/>
            <person name="Lage O.M."/>
            <person name="Pohl T."/>
            <person name="Merkel B.J."/>
            <person name="Hornburger P."/>
            <person name="Mueller R.-W."/>
            <person name="Bruemmer F."/>
            <person name="Labrenz M."/>
            <person name="Spormann A.M."/>
            <person name="Op den Camp H."/>
            <person name="Overmann J."/>
            <person name="Amann R."/>
            <person name="Jetten M.S.M."/>
            <person name="Mascher T."/>
            <person name="Medema M.H."/>
            <person name="Devos D.P."/>
            <person name="Kaster A.-K."/>
            <person name="Ovreas L."/>
            <person name="Rohde M."/>
            <person name="Galperin M.Y."/>
            <person name="Jogler C."/>
        </authorList>
    </citation>
    <scope>NUCLEOTIDE SEQUENCE [LARGE SCALE GENOMIC DNA]</scope>
    <source>
        <strain evidence="4 5">Pla175</strain>
    </source>
</reference>
<dbReference type="InterPro" id="IPR008930">
    <property type="entry name" value="Terpenoid_cyclase/PrenylTrfase"/>
</dbReference>
<feature type="signal peptide" evidence="2">
    <location>
        <begin position="1"/>
        <end position="27"/>
    </location>
</feature>
<organism evidence="4 5">
    <name type="scientific">Pirellulimonas nuda</name>
    <dbReference type="NCBI Taxonomy" id="2528009"/>
    <lineage>
        <taxon>Bacteria</taxon>
        <taxon>Pseudomonadati</taxon>
        <taxon>Planctomycetota</taxon>
        <taxon>Planctomycetia</taxon>
        <taxon>Pirellulales</taxon>
        <taxon>Lacipirellulaceae</taxon>
        <taxon>Pirellulimonas</taxon>
    </lineage>
</organism>
<dbReference type="Gene3D" id="1.50.10.20">
    <property type="match status" value="2"/>
</dbReference>
<keyword evidence="5" id="KW-1185">Reference proteome</keyword>
<dbReference type="SUPFAM" id="SSF48239">
    <property type="entry name" value="Terpenoid cyclases/Protein prenyltransferases"/>
    <property type="match status" value="2"/>
</dbReference>
<protein>
    <recommendedName>
        <fullName evidence="3">Squalene cyclase C-terminal domain-containing protein</fullName>
    </recommendedName>
</protein>
<feature type="domain" description="Squalene cyclase C-terminal" evidence="3">
    <location>
        <begin position="72"/>
        <end position="151"/>
    </location>
</feature>
<sequence length="455" mass="47863" precursor="true">MRSTIWALALVGCWAAAVTLTSELSGAEETAPAAVAPSPGAIAPAEQRPAEPAKEAANETTKPSAPIVAKPVADFVQQGVEWLVKAQHNDGGWGGGSHAAQNVLDPHAVPTDPATTAFSLLALLRAGHTPAEGDHYPQVRKGLTYLVDAVEKADEEGPLITKIEGTQPQTKLGRQVDTALAAQYLARVLPMLAEDDALRPRVDAALDKCLIKLQQSQQADGSWGGGGGWAPVLQSSLGCSAMQLAKGVGKKVDEQVLDRAVRYQNGNVDEKSGRADASDAAGVELYAFNGAFRGNAAGARVAQDFFSKAVSDGRLEADAQISEETLVEAGAAPQEAVRLSASFRQNQAQIDRLGDETLLKGFGNNGGEEFLSYLMTSESLVIAGGDKFNHWNDKMHGRLQKVQNGDGSWSGHHCISSPVFCTAAVVQCLTTDRDAEFLVSMAKANDASKLSQAGK</sequence>
<dbReference type="OrthoDB" id="260797at2"/>
<feature type="region of interest" description="Disordered" evidence="1">
    <location>
        <begin position="31"/>
        <end position="66"/>
    </location>
</feature>
<keyword evidence="2" id="KW-0732">Signal</keyword>
<dbReference type="EMBL" id="CP036291">
    <property type="protein sequence ID" value="QDU91413.1"/>
    <property type="molecule type" value="Genomic_DNA"/>
</dbReference>
<feature type="compositionally biased region" description="Basic and acidic residues" evidence="1">
    <location>
        <begin position="48"/>
        <end position="57"/>
    </location>
</feature>
<dbReference type="Pfam" id="PF13243">
    <property type="entry name" value="SQHop_cyclase_C"/>
    <property type="match status" value="1"/>
</dbReference>
<dbReference type="KEGG" id="pnd:Pla175_48360"/>
<evidence type="ECO:0000259" key="3">
    <source>
        <dbReference type="Pfam" id="PF13243"/>
    </source>
</evidence>